<dbReference type="OrthoDB" id="3829670at2"/>
<comment type="caution">
    <text evidence="4">The sequence shown here is derived from an EMBL/GenBank/DDBJ whole genome shotgun (WGS) entry which is preliminary data.</text>
</comment>
<evidence type="ECO:0000256" key="3">
    <source>
        <dbReference type="SAM" id="Phobius"/>
    </source>
</evidence>
<evidence type="ECO:0000313" key="4">
    <source>
        <dbReference type="EMBL" id="PWN03691.1"/>
    </source>
</evidence>
<feature type="transmembrane region" description="Helical" evidence="3">
    <location>
        <begin position="20"/>
        <end position="42"/>
    </location>
</feature>
<reference evidence="4 5" key="1">
    <citation type="submission" date="2018-05" db="EMBL/GenBank/DDBJ databases">
        <title>Nocardioides silvaticus genome.</title>
        <authorList>
            <person name="Li C."/>
            <person name="Wang G."/>
        </authorList>
    </citation>
    <scope>NUCLEOTIDE SEQUENCE [LARGE SCALE GENOMIC DNA]</scope>
    <source>
        <strain evidence="4 5">CCTCC AB 2018079</strain>
    </source>
</reference>
<keyword evidence="5" id="KW-1185">Reference proteome</keyword>
<name>A0A316TJG7_9ACTN</name>
<keyword evidence="3" id="KW-1133">Transmembrane helix</keyword>
<evidence type="ECO:0008006" key="6">
    <source>
        <dbReference type="Google" id="ProtNLM"/>
    </source>
</evidence>
<evidence type="ECO:0000313" key="5">
    <source>
        <dbReference type="Proteomes" id="UP000245507"/>
    </source>
</evidence>
<keyword evidence="2 3" id="KW-0472">Membrane</keyword>
<keyword evidence="3" id="KW-0812">Transmembrane</keyword>
<organism evidence="4 5">
    <name type="scientific">Nocardioides silvaticus</name>
    <dbReference type="NCBI Taxonomy" id="2201891"/>
    <lineage>
        <taxon>Bacteria</taxon>
        <taxon>Bacillati</taxon>
        <taxon>Actinomycetota</taxon>
        <taxon>Actinomycetes</taxon>
        <taxon>Propionibacteriales</taxon>
        <taxon>Nocardioidaceae</taxon>
        <taxon>Nocardioides</taxon>
    </lineage>
</organism>
<dbReference type="GO" id="GO:0016020">
    <property type="term" value="C:membrane"/>
    <property type="evidence" value="ECO:0007669"/>
    <property type="project" value="UniProtKB-SubCell"/>
</dbReference>
<comment type="subcellular location">
    <subcellularLocation>
        <location evidence="1">Membrane</location>
    </subcellularLocation>
</comment>
<dbReference type="PANTHER" id="PTHR37042:SF4">
    <property type="entry name" value="OUTER MEMBRANE PROTEIN RV1973"/>
    <property type="match status" value="1"/>
</dbReference>
<dbReference type="AlphaFoldDB" id="A0A316TJG7"/>
<accession>A0A316TJG7</accession>
<evidence type="ECO:0000256" key="1">
    <source>
        <dbReference type="ARBA" id="ARBA00004370"/>
    </source>
</evidence>
<gene>
    <name evidence="4" type="ORF">DJ010_06295</name>
</gene>
<dbReference type="RefSeq" id="WP_109692779.1">
    <property type="nucleotide sequence ID" value="NZ_QGDD01000002.1"/>
</dbReference>
<dbReference type="Proteomes" id="UP000245507">
    <property type="component" value="Unassembled WGS sequence"/>
</dbReference>
<evidence type="ECO:0000256" key="2">
    <source>
        <dbReference type="ARBA" id="ARBA00023136"/>
    </source>
</evidence>
<dbReference type="PANTHER" id="PTHR37042">
    <property type="entry name" value="OUTER MEMBRANE PROTEIN RV1973"/>
    <property type="match status" value="1"/>
</dbReference>
<proteinExistence type="predicted"/>
<sequence>MSVTRVGAPGTGGEDREKLYRLLVIVLVGVLVATWVVVVWLVQGKSSADEELEETKASYAAGPDAQAEAERILGEMISFDHREIEDEYEWTRYLGDDELRSEYEDSIIPRLTKVIRRTKAAADGEVVQSAYDQVDEDHVEVLAFIRQTLTDVENKDGVLAEQWASLSMSRDGDGWLIDKVDIVSVPPPS</sequence>
<dbReference type="EMBL" id="QGDD01000002">
    <property type="protein sequence ID" value="PWN03691.1"/>
    <property type="molecule type" value="Genomic_DNA"/>
</dbReference>
<protein>
    <recommendedName>
        <fullName evidence="6">Mce-associated membrane protein</fullName>
    </recommendedName>
</protein>